<keyword evidence="8" id="KW-0472">Membrane</keyword>
<evidence type="ECO:0000256" key="4">
    <source>
        <dbReference type="ARBA" id="ARBA00022640"/>
    </source>
</evidence>
<keyword evidence="4" id="KW-0934">Plastid</keyword>
<keyword evidence="6" id="KW-0809">Transit peptide</keyword>
<evidence type="ECO:0000313" key="10">
    <source>
        <dbReference type="EMBL" id="ERN08936.1"/>
    </source>
</evidence>
<dbReference type="InterPro" id="IPR044240">
    <property type="entry name" value="STR4-like"/>
</dbReference>
<keyword evidence="7" id="KW-1133">Transmembrane helix</keyword>
<evidence type="ECO:0000313" key="11">
    <source>
        <dbReference type="Proteomes" id="UP000017836"/>
    </source>
</evidence>
<dbReference type="GO" id="GO:0009507">
    <property type="term" value="C:chloroplast"/>
    <property type="evidence" value="ECO:0000318"/>
    <property type="project" value="GO_Central"/>
</dbReference>
<evidence type="ECO:0000256" key="8">
    <source>
        <dbReference type="ARBA" id="ARBA00023136"/>
    </source>
</evidence>
<dbReference type="STRING" id="13333.W1PMK6"/>
<sequence>MEVLNAARLTLTPVSLYKPTITSDRKTEPRKLIYHQFATNPKLSTSSNSNPSSNLSEFLSKSLLGTATVLYSSIFGGNSADALTYEEAIEQSLQTFTSGGADSFDLGGLVDSIVQFGMENPAILAGGATVLAVPLILASFLQKPKGWGVKSAITAYSKLAEDGDSQLLDIRGVEDIRMVGSPDLKSLKKRSVSIPFVSDKVAFLKKVYAKFKVPTSTTLFILDKYDGNSTQVAELVTANGFKAVFAIKDGAEGSRGWMNSKLPWSPPNKSFPIDFSNLKDALDGSLGEDSDAIPVALGLAAATGFGVLAFAEIETALQLLGSAAAFQFITKKLLFAEDRKVTLQQIDEFLNTKVAPKEHVDEIKGIGKALLPASTNSGTVVDAASVQKVEDATPVATTEEKVDPCTNPSPKEFEVNSVPKPEITSSSIPGLPRPLSPYPNYPDLKPPSSPCPSQP</sequence>
<dbReference type="OMA" id="KPPKSWG"/>
<dbReference type="Gramene" id="ERN08936">
    <property type="protein sequence ID" value="ERN08936"/>
    <property type="gene ID" value="AMTR_s00015p00257490"/>
</dbReference>
<keyword evidence="11" id="KW-1185">Reference proteome</keyword>
<keyword evidence="5" id="KW-0812">Transmembrane</keyword>
<comment type="subcellular location">
    <subcellularLocation>
        <location evidence="2">Membrane</location>
    </subcellularLocation>
    <subcellularLocation>
        <location evidence="1">Plastid</location>
        <location evidence="1">Chloroplast</location>
    </subcellularLocation>
</comment>
<evidence type="ECO:0000256" key="3">
    <source>
        <dbReference type="ARBA" id="ARBA00022528"/>
    </source>
</evidence>
<evidence type="ECO:0000256" key="9">
    <source>
        <dbReference type="SAM" id="MobiDB-lite"/>
    </source>
</evidence>
<proteinExistence type="predicted"/>
<keyword evidence="3" id="KW-0150">Chloroplast</keyword>
<dbReference type="Gene3D" id="3.40.250.10">
    <property type="entry name" value="Rhodanese-like domain"/>
    <property type="match status" value="1"/>
</dbReference>
<dbReference type="PANTHER" id="PTHR47377:SF1">
    <property type="entry name" value="RHODANESE-LIKE DOMAIN-CONTAINING PROTEIN 4, CHLOROPLASTIC"/>
    <property type="match status" value="1"/>
</dbReference>
<accession>W1PMK6</accession>
<evidence type="ECO:0008006" key="12">
    <source>
        <dbReference type="Google" id="ProtNLM"/>
    </source>
</evidence>
<reference evidence="11" key="1">
    <citation type="journal article" date="2013" name="Science">
        <title>The Amborella genome and the evolution of flowering plants.</title>
        <authorList>
            <consortium name="Amborella Genome Project"/>
        </authorList>
    </citation>
    <scope>NUCLEOTIDE SEQUENCE [LARGE SCALE GENOMIC DNA]</scope>
</reference>
<protein>
    <recommendedName>
        <fullName evidence="12">Rhodanese domain-containing protein</fullName>
    </recommendedName>
</protein>
<evidence type="ECO:0000256" key="1">
    <source>
        <dbReference type="ARBA" id="ARBA00004229"/>
    </source>
</evidence>
<dbReference type="SUPFAM" id="SSF52821">
    <property type="entry name" value="Rhodanese/Cell cycle control phosphatase"/>
    <property type="match status" value="1"/>
</dbReference>
<gene>
    <name evidence="10" type="ORF">AMTR_s00015p00257490</name>
</gene>
<dbReference type="KEGG" id="atr:18437073"/>
<dbReference type="InterPro" id="IPR036873">
    <property type="entry name" value="Rhodanese-like_dom_sf"/>
</dbReference>
<dbReference type="FunFam" id="3.40.250.10:FF:000044">
    <property type="entry name" value="Rhodanese-like domain-containing protein 4, chloroplastic"/>
    <property type="match status" value="1"/>
</dbReference>
<feature type="region of interest" description="Disordered" evidence="9">
    <location>
        <begin position="391"/>
        <end position="455"/>
    </location>
</feature>
<dbReference type="Proteomes" id="UP000017836">
    <property type="component" value="Unassembled WGS sequence"/>
</dbReference>
<dbReference type="PANTHER" id="PTHR47377">
    <property type="entry name" value="RHODANESE-LIKE DOMAIN-CONTAINING PROTEIN 4, CHLOROPLASTIC"/>
    <property type="match status" value="1"/>
</dbReference>
<organism evidence="10 11">
    <name type="scientific">Amborella trichopoda</name>
    <dbReference type="NCBI Taxonomy" id="13333"/>
    <lineage>
        <taxon>Eukaryota</taxon>
        <taxon>Viridiplantae</taxon>
        <taxon>Streptophyta</taxon>
        <taxon>Embryophyta</taxon>
        <taxon>Tracheophyta</taxon>
        <taxon>Spermatophyta</taxon>
        <taxon>Magnoliopsida</taxon>
        <taxon>Amborellales</taxon>
        <taxon>Amborellaceae</taxon>
        <taxon>Amborella</taxon>
    </lineage>
</organism>
<evidence type="ECO:0000256" key="5">
    <source>
        <dbReference type="ARBA" id="ARBA00022692"/>
    </source>
</evidence>
<feature type="compositionally biased region" description="Pro residues" evidence="9">
    <location>
        <begin position="431"/>
        <end position="455"/>
    </location>
</feature>
<dbReference type="HOGENOM" id="CLU_023830_2_1_1"/>
<dbReference type="AlphaFoldDB" id="W1PMK6"/>
<dbReference type="EMBL" id="KI393208">
    <property type="protein sequence ID" value="ERN08936.1"/>
    <property type="molecule type" value="Genomic_DNA"/>
</dbReference>
<evidence type="ECO:0000256" key="6">
    <source>
        <dbReference type="ARBA" id="ARBA00022946"/>
    </source>
</evidence>
<dbReference type="GO" id="GO:0009535">
    <property type="term" value="C:chloroplast thylakoid membrane"/>
    <property type="evidence" value="ECO:0007669"/>
    <property type="project" value="UniProtKB-ARBA"/>
</dbReference>
<name>W1PMK6_AMBTC</name>
<evidence type="ECO:0000256" key="2">
    <source>
        <dbReference type="ARBA" id="ARBA00004370"/>
    </source>
</evidence>
<dbReference type="eggNOG" id="ENOG502QTIH">
    <property type="taxonomic scope" value="Eukaryota"/>
</dbReference>
<evidence type="ECO:0000256" key="7">
    <source>
        <dbReference type="ARBA" id="ARBA00022989"/>
    </source>
</evidence>
<dbReference type="OrthoDB" id="1927399at2759"/>